<evidence type="ECO:0000313" key="2">
    <source>
        <dbReference type="Proteomes" id="UP000226437"/>
    </source>
</evidence>
<evidence type="ECO:0008006" key="3">
    <source>
        <dbReference type="Google" id="ProtNLM"/>
    </source>
</evidence>
<gene>
    <name evidence="1" type="ORF">CGL56_14905</name>
</gene>
<organism evidence="1 2">
    <name type="scientific">Neolewinella marina</name>
    <dbReference type="NCBI Taxonomy" id="438751"/>
    <lineage>
        <taxon>Bacteria</taxon>
        <taxon>Pseudomonadati</taxon>
        <taxon>Bacteroidota</taxon>
        <taxon>Saprospiria</taxon>
        <taxon>Saprospirales</taxon>
        <taxon>Lewinellaceae</taxon>
        <taxon>Neolewinella</taxon>
    </lineage>
</organism>
<dbReference type="Pfam" id="PF20113">
    <property type="entry name" value="DUF6503"/>
    <property type="match status" value="1"/>
</dbReference>
<reference evidence="1 2" key="1">
    <citation type="submission" date="2017-10" db="EMBL/GenBank/DDBJ databases">
        <title>The draft genome sequence of Lewinella marina KCTC 32374.</title>
        <authorList>
            <person name="Wang K."/>
        </authorList>
    </citation>
    <scope>NUCLEOTIDE SEQUENCE [LARGE SCALE GENOMIC DNA]</scope>
    <source>
        <strain evidence="1 2">MKG-38</strain>
    </source>
</reference>
<dbReference type="InterPro" id="IPR045444">
    <property type="entry name" value="DUF6503"/>
</dbReference>
<protein>
    <recommendedName>
        <fullName evidence="3">DUF2911 domain-containing protein</fullName>
    </recommendedName>
</protein>
<comment type="caution">
    <text evidence="1">The sequence shown here is derived from an EMBL/GenBank/DDBJ whole genome shotgun (WGS) entry which is preliminary data.</text>
</comment>
<dbReference type="EMBL" id="PDLO01000007">
    <property type="protein sequence ID" value="PHK97712.1"/>
    <property type="molecule type" value="Genomic_DNA"/>
</dbReference>
<dbReference type="Pfam" id="PF11138">
    <property type="entry name" value="DUF2911"/>
    <property type="match status" value="1"/>
</dbReference>
<dbReference type="OrthoDB" id="1489248at2"/>
<evidence type="ECO:0000313" key="1">
    <source>
        <dbReference type="EMBL" id="PHK97712.1"/>
    </source>
</evidence>
<sequence>MDEPVRRRIMGGAKPPLQSFPMLRFLLLLWLILPTPAAAQFVAPPASQPARHAVTAGYTELSVDYHRPSVRQRLIFGDLVPYGEVWRAGANENTLLQFSTPVRIGDNEVPAGTYSLYLIPRRDTAWTWILNAVTDRWGAQEYNAASDVLRFDAPAERLSRRVESLEYRWMNLAHSAAELVLEWEWYRVGLPLELDTDQRVAQEARQHLNPASDPNDYYEAARYYLETENLSLAKTWIDRWAAATGPQFGRTRRQALIERELGNDTLAHRLMQTSLDLAREAGNDHYIRMNERSLREWSREPVDLLPDTLLSRSIRYHDPRGVWGRQPYGFWLSESRPGGDTRLTGLTLSPGTGDFALQQYSGGKRIELSIQNDEFSYRYQGESEVSDSLLRANRLTRERAELLRDYYDYLWGLPMKLSDAGTLLQPRVHRVWYDGREMLELEVHYTPDTGGDVWFFLFDPVSYALQGYRFYHAAEGPASGEYILLEDEAEIEGLILPATRHWYHTRENRYLGTDRVVDGRQ</sequence>
<dbReference type="InterPro" id="IPR021314">
    <property type="entry name" value="DUF2911"/>
</dbReference>
<keyword evidence="2" id="KW-1185">Reference proteome</keyword>
<name>A0A2G0CCM4_9BACT</name>
<accession>A0A2G0CCM4</accession>
<dbReference type="Proteomes" id="UP000226437">
    <property type="component" value="Unassembled WGS sequence"/>
</dbReference>
<proteinExistence type="predicted"/>
<dbReference type="AlphaFoldDB" id="A0A2G0CCM4"/>